<sequence>MKRLCRSSDKHVRWLSEDIIIEILHCLPSKSLARFESVCKQWRKYIADPSLVYSCRSQRRWKPPQMIGFFCQDRELSKCSDISFFFSLEKSSEVIDGILDESVKFLGRGVYIIASSNGFILVAEDLWYERVYYVYNPLTRQHVAVPVTKTSCIDRVAVGFLCKVDDPEKDVISFTIVRYKIWFGFRSSVTISR</sequence>
<reference evidence="1" key="1">
    <citation type="journal article" date="2014" name="Nat. Commun.">
        <title>The tobacco genome sequence and its comparison with those of tomato and potato.</title>
        <authorList>
            <person name="Sierro N."/>
            <person name="Battey J.N."/>
            <person name="Ouadi S."/>
            <person name="Bakaher N."/>
            <person name="Bovet L."/>
            <person name="Willig A."/>
            <person name="Goepfert S."/>
            <person name="Peitsch M.C."/>
            <person name="Ivanov N.V."/>
        </authorList>
    </citation>
    <scope>NUCLEOTIDE SEQUENCE [LARGE SCALE GENOMIC DNA]</scope>
</reference>
<protein>
    <submittedName>
        <fullName evidence="2">F-box protein At5g49610-like</fullName>
    </submittedName>
</protein>
<evidence type="ECO:0000313" key="1">
    <source>
        <dbReference type="Proteomes" id="UP000790787"/>
    </source>
</evidence>
<organism evidence="1 2">
    <name type="scientific">Nicotiana tabacum</name>
    <name type="common">Common tobacco</name>
    <dbReference type="NCBI Taxonomy" id="4097"/>
    <lineage>
        <taxon>Eukaryota</taxon>
        <taxon>Viridiplantae</taxon>
        <taxon>Streptophyta</taxon>
        <taxon>Embryophyta</taxon>
        <taxon>Tracheophyta</taxon>
        <taxon>Spermatophyta</taxon>
        <taxon>Magnoliopsida</taxon>
        <taxon>eudicotyledons</taxon>
        <taxon>Gunneridae</taxon>
        <taxon>Pentapetalae</taxon>
        <taxon>asterids</taxon>
        <taxon>lamiids</taxon>
        <taxon>Solanales</taxon>
        <taxon>Solanaceae</taxon>
        <taxon>Nicotianoideae</taxon>
        <taxon>Nicotianeae</taxon>
        <taxon>Nicotiana</taxon>
    </lineage>
</organism>
<evidence type="ECO:0000313" key="2">
    <source>
        <dbReference type="RefSeq" id="XP_075083229.1"/>
    </source>
</evidence>
<proteinExistence type="predicted"/>
<accession>A0AC58SE36</accession>
<dbReference type="Proteomes" id="UP000790787">
    <property type="component" value="Chromosome 12"/>
</dbReference>
<keyword evidence="1" id="KW-1185">Reference proteome</keyword>
<name>A0AC58SE36_TOBAC</name>
<gene>
    <name evidence="2" type="primary">LOC142166983</name>
</gene>
<dbReference type="RefSeq" id="XP_075083229.1">
    <property type="nucleotide sequence ID" value="XM_075227128.1"/>
</dbReference>
<reference evidence="2" key="2">
    <citation type="submission" date="2025-08" db="UniProtKB">
        <authorList>
            <consortium name="RefSeq"/>
        </authorList>
    </citation>
    <scope>IDENTIFICATION</scope>
    <source>
        <tissue evidence="2">Leaf</tissue>
    </source>
</reference>